<dbReference type="PANTHER" id="PTHR33463:SF220">
    <property type="entry name" value="NB-ARC DOMAIN-CONTAINING PROTEIN"/>
    <property type="match status" value="1"/>
</dbReference>
<evidence type="ECO:0000259" key="8">
    <source>
        <dbReference type="Pfam" id="PF23559"/>
    </source>
</evidence>
<sequence>MEIISPVIDIISRVWRCCAVHGNYLCELKQNMSSLNTSLTKLKERRDDVKEKVDIAEENPTEPMKRTHEVSGWLQRVEELEQEVERILQKQEAASNEGGSYFCWRGRKNCCGGYKLGKSVAKTRNSVEKLWEEGNLKDVVEKSQLDHVREITTHLTIGMESKLDEVWSSLADETSLVRILGLYGMGGVGKTTLLKKLNNEFLKRNHQFDTVIWALVSKDLDIKNVQKQIGKSLGLAWENDTSIDDRAKDITQVLKNKNFVLLLDDIWERVDLATIGIPNLRNEIINISRVVFTTRSERVCGFMQADEIIKVDCLDWDDSWRLFQQNVGPRALSCHPSVPELAKEVAEECLGLPLALITIGRAMASKTTLQEWQHALTVLKKFASEFSDVADEVLAILKFSYDNLQNKKLKSCFLYCSLYPEDYSIHREQLINLWIGEEFLDEIDNIDEAYYEGHDIIGSLKSACLLESGEEGDEVKMHDVVRDLAIWIASDLGRKKGKYLTILQPPNNLKLREWEKAEKICLAGNKSIKELNEEPNCSNLSTLLLHHSKVKTISDDFFRSMPILKVLDMSVLKIKKLPKSIFALAELQYFDLSFRIQKGSDPIELSPGSFICLKKLRMLNLYDSDICNWEVEDGPSLSELESLNDLNYLGISLETGFAFQKLVSSDKLQLCTKLLYFSKCQDITTLVLSPPPSFPSSLVSLANMVGLKSLFLTGLNGLEELRMEDKVTLFTNLEKLEIWHMPKLQIVWDVPQRSTFCFVNIKDVTIGECPKLKDVTWLIYAQNLEKLSLHSLHGLEEVISDGFAAEEMLTNTFSRLKLLILWYQPKLRRICSHNVKFFSLERIIVRDCRELKKLPFNFNSVIANTLQSIEGEKEWWKGLEWEDETTESNLAPYCLKY</sequence>
<dbReference type="InterPro" id="IPR057135">
    <property type="entry name" value="At4g27190-like_LRR"/>
</dbReference>
<keyword evidence="2" id="KW-0677">Repeat</keyword>
<dbReference type="OMA" id="IMIERNT"/>
<feature type="domain" description="Disease resistance protein winged helix" evidence="8">
    <location>
        <begin position="418"/>
        <end position="485"/>
    </location>
</feature>
<dbReference type="Pfam" id="PF23247">
    <property type="entry name" value="LRR_RPS2"/>
    <property type="match status" value="1"/>
</dbReference>
<dbReference type="Gramene" id="RZC82052">
    <property type="protein sequence ID" value="RZC82052"/>
    <property type="gene ID" value="C5167_044627"/>
</dbReference>
<reference evidence="9 10" key="1">
    <citation type="journal article" date="2018" name="Science">
        <title>The opium poppy genome and morphinan production.</title>
        <authorList>
            <person name="Guo L."/>
            <person name="Winzer T."/>
            <person name="Yang X."/>
            <person name="Li Y."/>
            <person name="Ning Z."/>
            <person name="He Z."/>
            <person name="Teodor R."/>
            <person name="Lu Y."/>
            <person name="Bowser T.A."/>
            <person name="Graham I.A."/>
            <person name="Ye K."/>
        </authorList>
    </citation>
    <scope>NUCLEOTIDE SEQUENCE [LARGE SCALE GENOMIC DNA]</scope>
    <source>
        <strain evidence="10">cv. HN1</strain>
        <tissue evidence="9">Leaves</tissue>
    </source>
</reference>
<evidence type="ECO:0000256" key="5">
    <source>
        <dbReference type="SAM" id="Coils"/>
    </source>
</evidence>
<dbReference type="FunFam" id="1.10.10.10:FF:000322">
    <property type="entry name" value="Probable disease resistance protein At1g63360"/>
    <property type="match status" value="1"/>
</dbReference>
<dbReference type="InterPro" id="IPR036388">
    <property type="entry name" value="WH-like_DNA-bd_sf"/>
</dbReference>
<keyword evidence="10" id="KW-1185">Reference proteome</keyword>
<dbReference type="OrthoDB" id="664960at2759"/>
<dbReference type="PRINTS" id="PR00364">
    <property type="entry name" value="DISEASERSIST"/>
</dbReference>
<dbReference type="SUPFAM" id="SSF52058">
    <property type="entry name" value="L domain-like"/>
    <property type="match status" value="1"/>
</dbReference>
<dbReference type="Gene3D" id="1.10.10.10">
    <property type="entry name" value="Winged helix-like DNA-binding domain superfamily/Winged helix DNA-binding domain"/>
    <property type="match status" value="1"/>
</dbReference>
<dbReference type="Gene3D" id="3.80.10.10">
    <property type="entry name" value="Ribonuclease Inhibitor"/>
    <property type="match status" value="2"/>
</dbReference>
<dbReference type="Pfam" id="PF13855">
    <property type="entry name" value="LRR_8"/>
    <property type="match status" value="1"/>
</dbReference>
<evidence type="ECO:0000256" key="4">
    <source>
        <dbReference type="ARBA" id="ARBA00022840"/>
    </source>
</evidence>
<name>A0A4Y7LBJ3_PAPSO</name>
<dbReference type="STRING" id="3469.A0A4Y7LBJ3"/>
<dbReference type="GO" id="GO:0005524">
    <property type="term" value="F:ATP binding"/>
    <property type="evidence" value="ECO:0007669"/>
    <property type="project" value="UniProtKB-KW"/>
</dbReference>
<dbReference type="Gene3D" id="1.10.8.430">
    <property type="entry name" value="Helical domain of apoptotic protease-activating factors"/>
    <property type="match status" value="1"/>
</dbReference>
<dbReference type="FunFam" id="1.10.8.430:FF:000003">
    <property type="entry name" value="Probable disease resistance protein At5g66910"/>
    <property type="match status" value="1"/>
</dbReference>
<evidence type="ECO:0000313" key="10">
    <source>
        <dbReference type="Proteomes" id="UP000316621"/>
    </source>
</evidence>
<feature type="domain" description="Disease resistance protein At4g27190-like leucine-rich repeats" evidence="7">
    <location>
        <begin position="723"/>
        <end position="787"/>
    </location>
</feature>
<keyword evidence="5" id="KW-0175">Coiled coil</keyword>
<gene>
    <name evidence="9" type="ORF">C5167_044627</name>
</gene>
<feature type="domain" description="NB-ARC" evidence="6">
    <location>
        <begin position="160"/>
        <end position="331"/>
    </location>
</feature>
<keyword evidence="4" id="KW-0547">Nucleotide-binding</keyword>
<keyword evidence="3" id="KW-0611">Plant defense</keyword>
<dbReference type="InterPro" id="IPR058922">
    <property type="entry name" value="WHD_DRP"/>
</dbReference>
<evidence type="ECO:0000259" key="7">
    <source>
        <dbReference type="Pfam" id="PF23247"/>
    </source>
</evidence>
<dbReference type="InterPro" id="IPR027417">
    <property type="entry name" value="P-loop_NTPase"/>
</dbReference>
<evidence type="ECO:0000256" key="1">
    <source>
        <dbReference type="ARBA" id="ARBA00008894"/>
    </source>
</evidence>
<evidence type="ECO:0000256" key="3">
    <source>
        <dbReference type="ARBA" id="ARBA00022821"/>
    </source>
</evidence>
<protein>
    <submittedName>
        <fullName evidence="9">Uncharacterized protein</fullName>
    </submittedName>
</protein>
<dbReference type="Gene3D" id="3.40.50.300">
    <property type="entry name" value="P-loop containing nucleotide triphosphate hydrolases"/>
    <property type="match status" value="1"/>
</dbReference>
<dbReference type="InterPro" id="IPR032675">
    <property type="entry name" value="LRR_dom_sf"/>
</dbReference>
<dbReference type="EMBL" id="CM010724">
    <property type="protein sequence ID" value="RZC82052.1"/>
    <property type="molecule type" value="Genomic_DNA"/>
</dbReference>
<dbReference type="InterPro" id="IPR001611">
    <property type="entry name" value="Leu-rich_rpt"/>
</dbReference>
<dbReference type="PANTHER" id="PTHR33463">
    <property type="entry name" value="NB-ARC DOMAIN-CONTAINING PROTEIN-RELATED"/>
    <property type="match status" value="1"/>
</dbReference>
<dbReference type="InterPro" id="IPR002182">
    <property type="entry name" value="NB-ARC"/>
</dbReference>
<proteinExistence type="inferred from homology"/>
<dbReference type="Proteomes" id="UP000316621">
    <property type="component" value="Chromosome 10"/>
</dbReference>
<accession>A0A4Y7LBJ3</accession>
<dbReference type="SUPFAM" id="SSF52540">
    <property type="entry name" value="P-loop containing nucleoside triphosphate hydrolases"/>
    <property type="match status" value="1"/>
</dbReference>
<dbReference type="FunFam" id="3.40.50.300:FF:001091">
    <property type="entry name" value="Probable disease resistance protein At1g61300"/>
    <property type="match status" value="1"/>
</dbReference>
<organism evidence="9 10">
    <name type="scientific">Papaver somniferum</name>
    <name type="common">Opium poppy</name>
    <dbReference type="NCBI Taxonomy" id="3469"/>
    <lineage>
        <taxon>Eukaryota</taxon>
        <taxon>Viridiplantae</taxon>
        <taxon>Streptophyta</taxon>
        <taxon>Embryophyta</taxon>
        <taxon>Tracheophyta</taxon>
        <taxon>Spermatophyta</taxon>
        <taxon>Magnoliopsida</taxon>
        <taxon>Ranunculales</taxon>
        <taxon>Papaveraceae</taxon>
        <taxon>Papaveroideae</taxon>
        <taxon>Papaver</taxon>
    </lineage>
</organism>
<dbReference type="AlphaFoldDB" id="A0A4Y7LBJ3"/>
<evidence type="ECO:0000313" key="9">
    <source>
        <dbReference type="EMBL" id="RZC82052.1"/>
    </source>
</evidence>
<dbReference type="GO" id="GO:0006952">
    <property type="term" value="P:defense response"/>
    <property type="evidence" value="ECO:0007669"/>
    <property type="project" value="UniProtKB-KW"/>
</dbReference>
<evidence type="ECO:0000256" key="2">
    <source>
        <dbReference type="ARBA" id="ARBA00022737"/>
    </source>
</evidence>
<feature type="coiled-coil region" evidence="5">
    <location>
        <begin position="32"/>
        <end position="97"/>
    </location>
</feature>
<dbReference type="InterPro" id="IPR050905">
    <property type="entry name" value="Plant_NBS-LRR"/>
</dbReference>
<dbReference type="Pfam" id="PF00931">
    <property type="entry name" value="NB-ARC"/>
    <property type="match status" value="1"/>
</dbReference>
<dbReference type="InterPro" id="IPR042197">
    <property type="entry name" value="Apaf_helical"/>
</dbReference>
<comment type="similarity">
    <text evidence="1">Belongs to the disease resistance NB-LRR family.</text>
</comment>
<keyword evidence="4" id="KW-0067">ATP-binding</keyword>
<dbReference type="Pfam" id="PF23559">
    <property type="entry name" value="WHD_DRP"/>
    <property type="match status" value="1"/>
</dbReference>
<evidence type="ECO:0000259" key="6">
    <source>
        <dbReference type="Pfam" id="PF00931"/>
    </source>
</evidence>
<dbReference type="GO" id="GO:0043531">
    <property type="term" value="F:ADP binding"/>
    <property type="evidence" value="ECO:0007669"/>
    <property type="project" value="InterPro"/>
</dbReference>